<protein>
    <recommendedName>
        <fullName evidence="2">Chromo domain-containing protein</fullName>
    </recommendedName>
</protein>
<dbReference type="InterPro" id="IPR000953">
    <property type="entry name" value="Chromo/chromo_shadow_dom"/>
</dbReference>
<sequence length="192" mass="22073">MTDVNEGASDGDQSSSSQTEWDVKQILDERRSNGRRQYLVEWLDLQPDGEKWPDSWVDTCSSELIARWEKIKASKRKQSRSYSRSSSSSRTPRESPRRTRSSLRGAIVSSEDQRSESPPIRLTRSAKSSPRKRLAVQAFSSDEESEASLGLRQSSVKRRRTRASHNLQGYRRCFRSSGYSSWATAQKEDRHR</sequence>
<name>A0A9P6AJY0_9AGAM</name>
<gene>
    <name evidence="3" type="ORF">BS47DRAFT_348450</name>
</gene>
<comment type="caution">
    <text evidence="3">The sequence shown here is derived from an EMBL/GenBank/DDBJ whole genome shotgun (WGS) entry which is preliminary data.</text>
</comment>
<accession>A0A9P6AJY0</accession>
<feature type="region of interest" description="Disordered" evidence="1">
    <location>
        <begin position="72"/>
        <end position="170"/>
    </location>
</feature>
<keyword evidence="4" id="KW-1185">Reference proteome</keyword>
<evidence type="ECO:0000313" key="3">
    <source>
        <dbReference type="EMBL" id="KAF9507116.1"/>
    </source>
</evidence>
<dbReference type="EMBL" id="MU129090">
    <property type="protein sequence ID" value="KAF9507116.1"/>
    <property type="molecule type" value="Genomic_DNA"/>
</dbReference>
<evidence type="ECO:0000256" key="1">
    <source>
        <dbReference type="SAM" id="MobiDB-lite"/>
    </source>
</evidence>
<dbReference type="Gene3D" id="2.40.50.40">
    <property type="match status" value="1"/>
</dbReference>
<dbReference type="SUPFAM" id="SSF54160">
    <property type="entry name" value="Chromo domain-like"/>
    <property type="match status" value="1"/>
</dbReference>
<dbReference type="AlphaFoldDB" id="A0A9P6AJY0"/>
<dbReference type="GO" id="GO:0006338">
    <property type="term" value="P:chromatin remodeling"/>
    <property type="evidence" value="ECO:0007669"/>
    <property type="project" value="UniProtKB-ARBA"/>
</dbReference>
<feature type="compositionally biased region" description="Low complexity" evidence="1">
    <location>
        <begin position="7"/>
        <end position="18"/>
    </location>
</feature>
<dbReference type="Proteomes" id="UP000886523">
    <property type="component" value="Unassembled WGS sequence"/>
</dbReference>
<feature type="domain" description="Chromo" evidence="2">
    <location>
        <begin position="21"/>
        <end position="80"/>
    </location>
</feature>
<organism evidence="3 4">
    <name type="scientific">Hydnum rufescens UP504</name>
    <dbReference type="NCBI Taxonomy" id="1448309"/>
    <lineage>
        <taxon>Eukaryota</taxon>
        <taxon>Fungi</taxon>
        <taxon>Dikarya</taxon>
        <taxon>Basidiomycota</taxon>
        <taxon>Agaricomycotina</taxon>
        <taxon>Agaricomycetes</taxon>
        <taxon>Cantharellales</taxon>
        <taxon>Hydnaceae</taxon>
        <taxon>Hydnum</taxon>
    </lineage>
</organism>
<proteinExistence type="predicted"/>
<dbReference type="InterPro" id="IPR016197">
    <property type="entry name" value="Chromo-like_dom_sf"/>
</dbReference>
<evidence type="ECO:0000313" key="4">
    <source>
        <dbReference type="Proteomes" id="UP000886523"/>
    </source>
</evidence>
<dbReference type="CDD" id="cd00024">
    <property type="entry name" value="CD_CSD"/>
    <property type="match status" value="1"/>
</dbReference>
<evidence type="ECO:0000259" key="2">
    <source>
        <dbReference type="PROSITE" id="PS50013"/>
    </source>
</evidence>
<dbReference type="PROSITE" id="PS50013">
    <property type="entry name" value="CHROMO_2"/>
    <property type="match status" value="1"/>
</dbReference>
<dbReference type="OrthoDB" id="3647690at2759"/>
<reference evidence="3" key="1">
    <citation type="journal article" date="2020" name="Nat. Commun.">
        <title>Large-scale genome sequencing of mycorrhizal fungi provides insights into the early evolution of symbiotic traits.</title>
        <authorList>
            <person name="Miyauchi S."/>
            <person name="Kiss E."/>
            <person name="Kuo A."/>
            <person name="Drula E."/>
            <person name="Kohler A."/>
            <person name="Sanchez-Garcia M."/>
            <person name="Morin E."/>
            <person name="Andreopoulos B."/>
            <person name="Barry K.W."/>
            <person name="Bonito G."/>
            <person name="Buee M."/>
            <person name="Carver A."/>
            <person name="Chen C."/>
            <person name="Cichocki N."/>
            <person name="Clum A."/>
            <person name="Culley D."/>
            <person name="Crous P.W."/>
            <person name="Fauchery L."/>
            <person name="Girlanda M."/>
            <person name="Hayes R.D."/>
            <person name="Keri Z."/>
            <person name="LaButti K."/>
            <person name="Lipzen A."/>
            <person name="Lombard V."/>
            <person name="Magnuson J."/>
            <person name="Maillard F."/>
            <person name="Murat C."/>
            <person name="Nolan M."/>
            <person name="Ohm R.A."/>
            <person name="Pangilinan J."/>
            <person name="Pereira M.F."/>
            <person name="Perotto S."/>
            <person name="Peter M."/>
            <person name="Pfister S."/>
            <person name="Riley R."/>
            <person name="Sitrit Y."/>
            <person name="Stielow J.B."/>
            <person name="Szollosi G."/>
            <person name="Zifcakova L."/>
            <person name="Stursova M."/>
            <person name="Spatafora J.W."/>
            <person name="Tedersoo L."/>
            <person name="Vaario L.M."/>
            <person name="Yamada A."/>
            <person name="Yan M."/>
            <person name="Wang P."/>
            <person name="Xu J."/>
            <person name="Bruns T."/>
            <person name="Baldrian P."/>
            <person name="Vilgalys R."/>
            <person name="Dunand C."/>
            <person name="Henrissat B."/>
            <person name="Grigoriev I.V."/>
            <person name="Hibbett D."/>
            <person name="Nagy L.G."/>
            <person name="Martin F.M."/>
        </authorList>
    </citation>
    <scope>NUCLEOTIDE SEQUENCE</scope>
    <source>
        <strain evidence="3">UP504</strain>
    </source>
</reference>
<feature type="region of interest" description="Disordered" evidence="1">
    <location>
        <begin position="1"/>
        <end position="24"/>
    </location>
</feature>
<feature type="compositionally biased region" description="Low complexity" evidence="1">
    <location>
        <begin position="80"/>
        <end position="90"/>
    </location>
</feature>